<dbReference type="InterPro" id="IPR050272">
    <property type="entry name" value="Isochorismatase-like_hydrls"/>
</dbReference>
<dbReference type="InterPro" id="IPR000868">
    <property type="entry name" value="Isochorismatase-like_dom"/>
</dbReference>
<name>A0ABQ0MB23_MYCCL</name>
<sequence>MPSSESSSSSSLSSSPSLGMLRAQQSRRVLLILDAQHAVLSPPPLGNPIPRAPTVLANLKHILATARGASHPPQIVHIRNTGDRGELDEPSAPGWALALEPKVDEGEVVLDKRKNNAFSGTRLGEVISEDAEVVVVGLQTDFSLRATCSAALARGNSVLLIREAHGTYDRVEILYGGGVTPAKQVEKEIEDELEEAGVNLLGMEDVRAIFDDR</sequence>
<evidence type="ECO:0000313" key="5">
    <source>
        <dbReference type="Proteomes" id="UP000815677"/>
    </source>
</evidence>
<keyword evidence="5" id="KW-1185">Reference proteome</keyword>
<keyword evidence="2 4" id="KW-0378">Hydrolase</keyword>
<proteinExistence type="inferred from homology"/>
<evidence type="ECO:0000256" key="2">
    <source>
        <dbReference type="ARBA" id="ARBA00022801"/>
    </source>
</evidence>
<feature type="domain" description="Isochorismatase-like" evidence="3">
    <location>
        <begin position="29"/>
        <end position="170"/>
    </location>
</feature>
<dbReference type="InterPro" id="IPR036380">
    <property type="entry name" value="Isochorismatase-like_sf"/>
</dbReference>
<evidence type="ECO:0000313" key="4">
    <source>
        <dbReference type="EMBL" id="GAT60576.1"/>
    </source>
</evidence>
<reference evidence="4" key="1">
    <citation type="submission" date="2014-09" db="EMBL/GenBank/DDBJ databases">
        <title>Genome sequence of the luminous mushroom Mycena chlorophos for searching fungal bioluminescence genes.</title>
        <authorList>
            <person name="Tanaka Y."/>
            <person name="Kasuga D."/>
            <person name="Oba Y."/>
            <person name="Hase S."/>
            <person name="Sato K."/>
            <person name="Oba Y."/>
            <person name="Sakakibara Y."/>
        </authorList>
    </citation>
    <scope>NUCLEOTIDE SEQUENCE</scope>
</reference>
<dbReference type="PANTHER" id="PTHR43540">
    <property type="entry name" value="PEROXYUREIDOACRYLATE/UREIDOACRYLATE AMIDOHYDROLASE-RELATED"/>
    <property type="match status" value="1"/>
</dbReference>
<accession>A0ABQ0MB23</accession>
<dbReference type="GO" id="GO:0016787">
    <property type="term" value="F:hydrolase activity"/>
    <property type="evidence" value="ECO:0007669"/>
    <property type="project" value="UniProtKB-KW"/>
</dbReference>
<evidence type="ECO:0000259" key="3">
    <source>
        <dbReference type="Pfam" id="PF00857"/>
    </source>
</evidence>
<dbReference type="EMBL" id="DF849957">
    <property type="protein sequence ID" value="GAT60576.1"/>
    <property type="molecule type" value="Genomic_DNA"/>
</dbReference>
<dbReference type="Pfam" id="PF00857">
    <property type="entry name" value="Isochorismatase"/>
    <property type="match status" value="1"/>
</dbReference>
<organism evidence="4 5">
    <name type="scientific">Mycena chlorophos</name>
    <name type="common">Agaric fungus</name>
    <name type="synonym">Agaricus chlorophos</name>
    <dbReference type="NCBI Taxonomy" id="658473"/>
    <lineage>
        <taxon>Eukaryota</taxon>
        <taxon>Fungi</taxon>
        <taxon>Dikarya</taxon>
        <taxon>Basidiomycota</taxon>
        <taxon>Agaricomycotina</taxon>
        <taxon>Agaricomycetes</taxon>
        <taxon>Agaricomycetidae</taxon>
        <taxon>Agaricales</taxon>
        <taxon>Marasmiineae</taxon>
        <taxon>Mycenaceae</taxon>
        <taxon>Mycena</taxon>
    </lineage>
</organism>
<dbReference type="Gene3D" id="3.40.50.850">
    <property type="entry name" value="Isochorismatase-like"/>
    <property type="match status" value="1"/>
</dbReference>
<comment type="similarity">
    <text evidence="1">Belongs to the isochorismatase family.</text>
</comment>
<protein>
    <submittedName>
        <fullName evidence="4">Isochorismatase hydrolase</fullName>
    </submittedName>
</protein>
<dbReference type="Proteomes" id="UP000815677">
    <property type="component" value="Unassembled WGS sequence"/>
</dbReference>
<gene>
    <name evidence="4" type="ORF">MCHLO_16703</name>
</gene>
<dbReference type="PANTHER" id="PTHR43540:SF1">
    <property type="entry name" value="ISOCHORISMATASE HYDROLASE"/>
    <property type="match status" value="1"/>
</dbReference>
<dbReference type="SUPFAM" id="SSF52499">
    <property type="entry name" value="Isochorismatase-like hydrolases"/>
    <property type="match status" value="1"/>
</dbReference>
<evidence type="ECO:0000256" key="1">
    <source>
        <dbReference type="ARBA" id="ARBA00006336"/>
    </source>
</evidence>